<evidence type="ECO:0000313" key="2">
    <source>
        <dbReference type="Proteomes" id="UP001176961"/>
    </source>
</evidence>
<reference evidence="1" key="1">
    <citation type="submission" date="2023-07" db="EMBL/GenBank/DDBJ databases">
        <authorList>
            <consortium name="CYATHOMIX"/>
        </authorList>
    </citation>
    <scope>NUCLEOTIDE SEQUENCE</scope>
    <source>
        <strain evidence="1">N/A</strain>
    </source>
</reference>
<organism evidence="1 2">
    <name type="scientific">Cylicocyclus nassatus</name>
    <name type="common">Nematode worm</name>
    <dbReference type="NCBI Taxonomy" id="53992"/>
    <lineage>
        <taxon>Eukaryota</taxon>
        <taxon>Metazoa</taxon>
        <taxon>Ecdysozoa</taxon>
        <taxon>Nematoda</taxon>
        <taxon>Chromadorea</taxon>
        <taxon>Rhabditida</taxon>
        <taxon>Rhabditina</taxon>
        <taxon>Rhabditomorpha</taxon>
        <taxon>Strongyloidea</taxon>
        <taxon>Strongylidae</taxon>
        <taxon>Cylicocyclus</taxon>
    </lineage>
</organism>
<accession>A0AA36DJL9</accession>
<dbReference type="EMBL" id="CATQJL010000001">
    <property type="protein sequence ID" value="CAJ0588813.1"/>
    <property type="molecule type" value="Genomic_DNA"/>
</dbReference>
<proteinExistence type="predicted"/>
<keyword evidence="2" id="KW-1185">Reference proteome</keyword>
<comment type="caution">
    <text evidence="1">The sequence shown here is derived from an EMBL/GenBank/DDBJ whole genome shotgun (WGS) entry which is preliminary data.</text>
</comment>
<dbReference type="Proteomes" id="UP001176961">
    <property type="component" value="Unassembled WGS sequence"/>
</dbReference>
<sequence>MSLLYEDEFVSVNEVALTIKNYHFPSKKVKCIPIEAIRVLWFEEQDRTKGPTKMWGKSTTSVYWTLDVKRCIPGSSGEKFNVVVDVGQKIRSGFTVAHGETFMEAMRSVFDYHVIIVDSINL</sequence>
<name>A0AA36DJL9_CYLNA</name>
<protein>
    <submittedName>
        <fullName evidence="1">Uncharacterized protein</fullName>
    </submittedName>
</protein>
<dbReference type="PANTHER" id="PTHR35373:SF4">
    <property type="entry name" value="PEPTIDASE_M16_M DOMAIN-CONTAINING PROTEIN"/>
    <property type="match status" value="1"/>
</dbReference>
<gene>
    <name evidence="1" type="ORF">CYNAS_LOCUS796</name>
</gene>
<dbReference type="PANTHER" id="PTHR35373">
    <property type="entry name" value="PROTEIN CBG16894"/>
    <property type="match status" value="1"/>
</dbReference>
<evidence type="ECO:0000313" key="1">
    <source>
        <dbReference type="EMBL" id="CAJ0588813.1"/>
    </source>
</evidence>
<dbReference type="AlphaFoldDB" id="A0AA36DJL9"/>